<dbReference type="EMBL" id="JAAARO010000003">
    <property type="protein sequence ID" value="KAF5749889.1"/>
    <property type="molecule type" value="Genomic_DNA"/>
</dbReference>
<evidence type="ECO:0000313" key="5">
    <source>
        <dbReference type="Proteomes" id="UP000593562"/>
    </source>
</evidence>
<gene>
    <name evidence="4" type="ORF">HS088_TW03G00216</name>
</gene>
<evidence type="ECO:0000313" key="4">
    <source>
        <dbReference type="EMBL" id="KAF5749889.1"/>
    </source>
</evidence>
<dbReference type="PANTHER" id="PTHR43176:SF6">
    <property type="entry name" value="3-HYDROXYISOBUTYRYL-COA HYDROLASE"/>
    <property type="match status" value="1"/>
</dbReference>
<comment type="pathway">
    <text evidence="2">Amino-acid degradation; L-valine degradation.</text>
</comment>
<dbReference type="PANTHER" id="PTHR43176">
    <property type="entry name" value="3-HYDROXYISOBUTYRYL-COA HYDROLASE-RELATED"/>
    <property type="match status" value="1"/>
</dbReference>
<keyword evidence="1 2" id="KW-0378">Hydrolase</keyword>
<reference evidence="4 5" key="1">
    <citation type="journal article" date="2020" name="Nat. Commun.">
        <title>Genome of Tripterygium wilfordii and identification of cytochrome P450 involved in triptolide biosynthesis.</title>
        <authorList>
            <person name="Tu L."/>
            <person name="Su P."/>
            <person name="Zhang Z."/>
            <person name="Gao L."/>
            <person name="Wang J."/>
            <person name="Hu T."/>
            <person name="Zhou J."/>
            <person name="Zhang Y."/>
            <person name="Zhao Y."/>
            <person name="Liu Y."/>
            <person name="Song Y."/>
            <person name="Tong Y."/>
            <person name="Lu Y."/>
            <person name="Yang J."/>
            <person name="Xu C."/>
            <person name="Jia M."/>
            <person name="Peters R.J."/>
            <person name="Huang L."/>
            <person name="Gao W."/>
        </authorList>
    </citation>
    <scope>NUCLEOTIDE SEQUENCE [LARGE SCALE GENOMIC DNA]</scope>
    <source>
        <strain evidence="5">cv. XIE 37</strain>
        <tissue evidence="4">Leaf</tissue>
    </source>
</reference>
<dbReference type="GO" id="GO:0006574">
    <property type="term" value="P:L-valine catabolic process"/>
    <property type="evidence" value="ECO:0007669"/>
    <property type="project" value="UniProtKB-UniRule"/>
</dbReference>
<comment type="catalytic activity">
    <reaction evidence="2">
        <text>3-hydroxy-2-methylpropanoyl-CoA + H2O = 3-hydroxy-2-methylpropanoate + CoA + H(+)</text>
        <dbReference type="Rhea" id="RHEA:20888"/>
        <dbReference type="ChEBI" id="CHEBI:11805"/>
        <dbReference type="ChEBI" id="CHEBI:15377"/>
        <dbReference type="ChEBI" id="CHEBI:15378"/>
        <dbReference type="ChEBI" id="CHEBI:57287"/>
        <dbReference type="ChEBI" id="CHEBI:57340"/>
        <dbReference type="EC" id="3.1.2.4"/>
    </reaction>
</comment>
<dbReference type="EC" id="3.1.2.4" evidence="2"/>
<dbReference type="InterPro" id="IPR045004">
    <property type="entry name" value="ECH_dom"/>
</dbReference>
<organism evidence="4 5">
    <name type="scientific">Tripterygium wilfordii</name>
    <name type="common">Thunder God vine</name>
    <dbReference type="NCBI Taxonomy" id="458696"/>
    <lineage>
        <taxon>Eukaryota</taxon>
        <taxon>Viridiplantae</taxon>
        <taxon>Streptophyta</taxon>
        <taxon>Embryophyta</taxon>
        <taxon>Tracheophyta</taxon>
        <taxon>Spermatophyta</taxon>
        <taxon>Magnoliopsida</taxon>
        <taxon>eudicotyledons</taxon>
        <taxon>Gunneridae</taxon>
        <taxon>Pentapetalae</taxon>
        <taxon>rosids</taxon>
        <taxon>fabids</taxon>
        <taxon>Celastrales</taxon>
        <taxon>Celastraceae</taxon>
        <taxon>Tripterygium</taxon>
    </lineage>
</organism>
<feature type="domain" description="Enoyl-CoA hydratase/isomerase" evidence="3">
    <location>
        <begin position="3"/>
        <end position="64"/>
    </location>
</feature>
<name>A0A7J7DUC0_TRIWF</name>
<comment type="function">
    <text evidence="2">Hydrolyzes 3-hydroxyisobutyryl-CoA (HIBYL-CoA), a saline catabolite. Has high activity toward isobutyryl-CoA. Could be an isobutyryl-CoA dehydrogenase that functions in valine catabolism.</text>
</comment>
<dbReference type="InParanoid" id="A0A7J7DUC0"/>
<evidence type="ECO:0000259" key="3">
    <source>
        <dbReference type="Pfam" id="PF16113"/>
    </source>
</evidence>
<dbReference type="GO" id="GO:0003860">
    <property type="term" value="F:3-hydroxyisobutyryl-CoA hydrolase activity"/>
    <property type="evidence" value="ECO:0007669"/>
    <property type="project" value="UniProtKB-UniRule"/>
</dbReference>
<dbReference type="Proteomes" id="UP000593562">
    <property type="component" value="Unassembled WGS sequence"/>
</dbReference>
<dbReference type="Gene3D" id="3.90.226.10">
    <property type="entry name" value="2-enoyl-CoA Hydratase, Chain A, domain 1"/>
    <property type="match status" value="1"/>
</dbReference>
<accession>A0A7J7DUC0</accession>
<dbReference type="Pfam" id="PF16113">
    <property type="entry name" value="ECH_2"/>
    <property type="match status" value="1"/>
</dbReference>
<sequence length="114" mass="13411">MESKSEKWIISAIKSMKSASPTSLKLTLRSIREGRMQELRQCIIREYTIVCHVLQGTISNDLYEWEPAKLELISEDMIHRCFKFEHGNDDWEHLQLPARPNKIKNNIMHSESKL</sequence>
<keyword evidence="5" id="KW-1185">Reference proteome</keyword>
<evidence type="ECO:0000256" key="2">
    <source>
        <dbReference type="RuleBase" id="RU369070"/>
    </source>
</evidence>
<comment type="caution">
    <text evidence="4">The sequence shown here is derived from an EMBL/GenBank/DDBJ whole genome shotgun (WGS) entry which is preliminary data.</text>
</comment>
<dbReference type="AlphaFoldDB" id="A0A7J7DUC0"/>
<dbReference type="InterPro" id="IPR032259">
    <property type="entry name" value="HIBYL-CoA-H"/>
</dbReference>
<protein>
    <recommendedName>
        <fullName evidence="2">3-hydroxyisobutyryl-CoA hydrolase</fullName>
        <shortName evidence="2">HIB-CoA hydrolase</shortName>
        <shortName evidence="2">HIBYL-CoA-H</shortName>
        <ecNumber evidence="2">3.1.2.4</ecNumber>
    </recommendedName>
    <alternativeName>
        <fullName evidence="2">3-hydroxyisobutyryl-coenzyme A hydrolase</fullName>
    </alternativeName>
</protein>
<evidence type="ECO:0000256" key="1">
    <source>
        <dbReference type="ARBA" id="ARBA00022801"/>
    </source>
</evidence>
<proteinExistence type="inferred from homology"/>
<comment type="similarity">
    <text evidence="2">Belongs to the enoyl-CoA hydratase/isomerase family.</text>
</comment>